<dbReference type="AlphaFoldDB" id="A0A386WM62"/>
<reference evidence="1 2" key="1">
    <citation type="submission" date="2017-10" db="EMBL/GenBank/DDBJ databases">
        <title>Integration of genomic and chemical information greatly accelerates assignment of the full stereostructure of myelolactone, a potent inhibitor of myeloma from a marine-derived Micromonospora.</title>
        <authorList>
            <person name="Kim M.C."/>
            <person name="Machado H."/>
            <person name="Jensen P.R."/>
            <person name="Fenical W."/>
        </authorList>
    </citation>
    <scope>NUCLEOTIDE SEQUENCE [LARGE SCALE GENOMIC DNA]</scope>
    <source>
        <strain evidence="1 2">CNY-010</strain>
    </source>
</reference>
<evidence type="ECO:0000313" key="1">
    <source>
        <dbReference type="EMBL" id="AYF29301.1"/>
    </source>
</evidence>
<dbReference type="RefSeq" id="WP_120571268.1">
    <property type="nucleotide sequence ID" value="NZ_CP024087.1"/>
</dbReference>
<accession>A0A386WM62</accession>
<dbReference type="Proteomes" id="UP000267804">
    <property type="component" value="Chromosome"/>
</dbReference>
<evidence type="ECO:0008006" key="3">
    <source>
        <dbReference type="Google" id="ProtNLM"/>
    </source>
</evidence>
<dbReference type="Pfam" id="PF25310">
    <property type="entry name" value="VG15"/>
    <property type="match status" value="1"/>
</dbReference>
<organism evidence="1 2">
    <name type="scientific">Micromonospora tulbaghiae</name>
    <dbReference type="NCBI Taxonomy" id="479978"/>
    <lineage>
        <taxon>Bacteria</taxon>
        <taxon>Bacillati</taxon>
        <taxon>Actinomycetota</taxon>
        <taxon>Actinomycetes</taxon>
        <taxon>Micromonosporales</taxon>
        <taxon>Micromonosporaceae</taxon>
        <taxon>Micromonospora</taxon>
    </lineage>
</organism>
<dbReference type="InterPro" id="IPR057369">
    <property type="entry name" value="VG15"/>
</dbReference>
<evidence type="ECO:0000313" key="2">
    <source>
        <dbReference type="Proteomes" id="UP000267804"/>
    </source>
</evidence>
<proteinExistence type="predicted"/>
<protein>
    <recommendedName>
        <fullName evidence="3">Capsid maturation protease</fullName>
    </recommendedName>
</protein>
<dbReference type="KEGG" id="mtua:CSH63_17885"/>
<sequence>MATPAEVAQFRTVQRDLVTLALAALARWWAGLDLRSAAEARSAVPAMVAFTGGLTRMYGESAALAAADWYEELRSQAGVRGRFRARMADPAPREQVEAVTRWAAGPLFTERPDPAPVLRNLSGGVQRLVLQPARETVADSVEADPADARWARVPSGAKTCAFCRLLASRGAVYHSEESAGGLARSYHGLCDCVPTPVWPGEEEPYDVDALLEEYTEARAKAGGNPKAILAQMRADLGIN</sequence>
<name>A0A386WM62_9ACTN</name>
<gene>
    <name evidence="1" type="ORF">CSH63_17885</name>
</gene>
<dbReference type="EMBL" id="CP024087">
    <property type="protein sequence ID" value="AYF29301.1"/>
    <property type="molecule type" value="Genomic_DNA"/>
</dbReference>